<dbReference type="InterPro" id="IPR002110">
    <property type="entry name" value="Ankyrin_rpt"/>
</dbReference>
<organism evidence="1 2">
    <name type="scientific">Lampropedia aestuarii</name>
    <dbReference type="NCBI Taxonomy" id="2562762"/>
    <lineage>
        <taxon>Bacteria</taxon>
        <taxon>Pseudomonadati</taxon>
        <taxon>Pseudomonadota</taxon>
        <taxon>Betaproteobacteria</taxon>
        <taxon>Burkholderiales</taxon>
        <taxon>Comamonadaceae</taxon>
        <taxon>Lampropedia</taxon>
    </lineage>
</organism>
<name>A0A4S5BMW9_9BURK</name>
<dbReference type="RefSeq" id="WP_136407723.1">
    <property type="nucleotide sequence ID" value="NZ_SSWX01000028.1"/>
</dbReference>
<dbReference type="AlphaFoldDB" id="A0A4S5BMW9"/>
<evidence type="ECO:0000313" key="2">
    <source>
        <dbReference type="Proteomes" id="UP000306236"/>
    </source>
</evidence>
<dbReference type="EMBL" id="SSWX01000028">
    <property type="protein sequence ID" value="THJ31078.1"/>
    <property type="molecule type" value="Genomic_DNA"/>
</dbReference>
<protein>
    <submittedName>
        <fullName evidence="1">Ankyrin repeat domain-containing protein</fullName>
    </submittedName>
</protein>
<sequence length="280" mass="31176">MKPSSKQPRWQRRGMLATLAALLTACLPIPSQGNRFMSQQYRAEDFFRGHYLEMAKAIEAGDMARLKQLAQGQDLSLKGEQDMDLLWFAILREQFDAISALIALGVNPDAQIAQGLGSALEAAFQKQNDTRFLRAMLDGGLDPNHRYPQRKLMLQRGVAAGLAHVQLLLARGTRINDQDSIGANALYEAISRIKPDIAAYLIEQGADIHAPTVNGVTPAWSIHESIEEIRPGQPVRAQFEQLRERLIRQGETWPPLAPAQVRVQMQARGDKVVMPKNPAR</sequence>
<dbReference type="SUPFAM" id="SSF48403">
    <property type="entry name" value="Ankyrin repeat"/>
    <property type="match status" value="1"/>
</dbReference>
<dbReference type="Gene3D" id="1.25.40.20">
    <property type="entry name" value="Ankyrin repeat-containing domain"/>
    <property type="match status" value="2"/>
</dbReference>
<proteinExistence type="predicted"/>
<dbReference type="Proteomes" id="UP000306236">
    <property type="component" value="Unassembled WGS sequence"/>
</dbReference>
<evidence type="ECO:0000313" key="1">
    <source>
        <dbReference type="EMBL" id="THJ31078.1"/>
    </source>
</evidence>
<dbReference type="InterPro" id="IPR036770">
    <property type="entry name" value="Ankyrin_rpt-contain_sf"/>
</dbReference>
<dbReference type="PROSITE" id="PS51257">
    <property type="entry name" value="PROKAR_LIPOPROTEIN"/>
    <property type="match status" value="1"/>
</dbReference>
<accession>A0A4S5BMW9</accession>
<gene>
    <name evidence="1" type="ORF">E8K88_16220</name>
</gene>
<dbReference type="SMART" id="SM00248">
    <property type="entry name" value="ANK"/>
    <property type="match status" value="3"/>
</dbReference>
<reference evidence="1 2" key="1">
    <citation type="submission" date="2019-04" db="EMBL/GenBank/DDBJ databases">
        <title>Lampropedia sp YIM MLB12 draf genome.</title>
        <authorList>
            <person name="Wang Y.-X."/>
        </authorList>
    </citation>
    <scope>NUCLEOTIDE SEQUENCE [LARGE SCALE GENOMIC DNA]</scope>
    <source>
        <strain evidence="1 2">YIM MLB12</strain>
    </source>
</reference>
<keyword evidence="2" id="KW-1185">Reference proteome</keyword>
<dbReference type="OrthoDB" id="9180058at2"/>
<comment type="caution">
    <text evidence="1">The sequence shown here is derived from an EMBL/GenBank/DDBJ whole genome shotgun (WGS) entry which is preliminary data.</text>
</comment>